<comment type="caution">
    <text evidence="4">The sequence shown here is derived from an EMBL/GenBank/DDBJ whole genome shotgun (WGS) entry which is preliminary data.</text>
</comment>
<dbReference type="InterPro" id="IPR036366">
    <property type="entry name" value="PGBDSf"/>
</dbReference>
<dbReference type="Pfam" id="PF01471">
    <property type="entry name" value="PG_binding_1"/>
    <property type="match status" value="1"/>
</dbReference>
<dbReference type="InterPro" id="IPR036365">
    <property type="entry name" value="PGBD-like_sf"/>
</dbReference>
<proteinExistence type="predicted"/>
<feature type="signal peptide" evidence="1">
    <location>
        <begin position="1"/>
        <end position="26"/>
    </location>
</feature>
<dbReference type="EMBL" id="PNXQ01000016">
    <property type="protein sequence ID" value="TKH42101.1"/>
    <property type="molecule type" value="Genomic_DNA"/>
</dbReference>
<dbReference type="Pfam" id="PF07486">
    <property type="entry name" value="Hydrolase_2"/>
    <property type="match status" value="1"/>
</dbReference>
<dbReference type="RefSeq" id="WP_137063725.1">
    <property type="nucleotide sequence ID" value="NZ_PNXQ01000016.1"/>
</dbReference>
<feature type="chain" id="PRO_5020687117" evidence="1">
    <location>
        <begin position="27"/>
        <end position="219"/>
    </location>
</feature>
<dbReference type="Gene3D" id="1.10.101.10">
    <property type="entry name" value="PGBD-like superfamily/PGBD"/>
    <property type="match status" value="1"/>
</dbReference>
<evidence type="ECO:0000313" key="4">
    <source>
        <dbReference type="EMBL" id="TKH42101.1"/>
    </source>
</evidence>
<organism evidence="4 5">
    <name type="scientific">Paenibacillus terrae</name>
    <dbReference type="NCBI Taxonomy" id="159743"/>
    <lineage>
        <taxon>Bacteria</taxon>
        <taxon>Bacillati</taxon>
        <taxon>Bacillota</taxon>
        <taxon>Bacilli</taxon>
        <taxon>Bacillales</taxon>
        <taxon>Paenibacillaceae</taxon>
        <taxon>Paenibacillus</taxon>
    </lineage>
</organism>
<dbReference type="Gene3D" id="1.10.10.2520">
    <property type="entry name" value="Cell wall hydrolase SleB, domain 1"/>
    <property type="match status" value="1"/>
</dbReference>
<gene>
    <name evidence="4" type="ORF">C1I60_22670</name>
</gene>
<dbReference type="Proteomes" id="UP000308114">
    <property type="component" value="Unassembled WGS sequence"/>
</dbReference>
<dbReference type="GO" id="GO:0016787">
    <property type="term" value="F:hydrolase activity"/>
    <property type="evidence" value="ECO:0007669"/>
    <property type="project" value="UniProtKB-KW"/>
</dbReference>
<evidence type="ECO:0000313" key="5">
    <source>
        <dbReference type="Proteomes" id="UP000308114"/>
    </source>
</evidence>
<dbReference type="SUPFAM" id="SSF47090">
    <property type="entry name" value="PGBD-like"/>
    <property type="match status" value="1"/>
</dbReference>
<sequence length="219" mass="23539">MKKCSTLILSCACMLGIVLPVEPAQAQAQAQSSTLAKGTQSEQVLELQQQLHSLGYFKAGFTGYYGSLTSKAVARFQRDYGLTPDGVAGAATQAKLDSFGEVRLTALDQLARIIYAEARGESFQGQVAVGAVVLNRVQSNEFPSSIPDVILQPGQFTAVQDGQYRLKPNKTAYRAARQALNGADPTNGSLFYYNPAIATAKWSKSRPAVISLGRHTFTN</sequence>
<accession>A0A4V5SPI1</accession>
<dbReference type="InterPro" id="IPR002477">
    <property type="entry name" value="Peptidoglycan-bd-like"/>
</dbReference>
<keyword evidence="4" id="KW-0378">Hydrolase</keyword>
<protein>
    <submittedName>
        <fullName evidence="4">Cell wall hydrolase</fullName>
    </submittedName>
</protein>
<name>A0A4V5SPI1_9BACL</name>
<evidence type="ECO:0000259" key="2">
    <source>
        <dbReference type="Pfam" id="PF01471"/>
    </source>
</evidence>
<evidence type="ECO:0000256" key="1">
    <source>
        <dbReference type="SAM" id="SignalP"/>
    </source>
</evidence>
<dbReference type="AlphaFoldDB" id="A0A4V5SPI1"/>
<reference evidence="4 5" key="1">
    <citation type="submission" date="2018-01" db="EMBL/GenBank/DDBJ databases">
        <title>Bacillales members from the olive rhizosphere are effective biological control agents against Verticillium dahliae.</title>
        <authorList>
            <person name="Gomez-Lama C."/>
            <person name="Legarda G."/>
            <person name="Ruano-Rosa D."/>
            <person name="Pizarro-Tobias P."/>
            <person name="Valverde-Corredor A."/>
            <person name="Niqui J.L."/>
            <person name="Trivino J.C."/>
            <person name="Roca A."/>
            <person name="Mercado-Blanco J."/>
        </authorList>
    </citation>
    <scope>NUCLEOTIDE SEQUENCE [LARGE SCALE GENOMIC DNA]</scope>
    <source>
        <strain evidence="4 5">PIC167</strain>
    </source>
</reference>
<feature type="domain" description="Cell wall hydrolase SleB" evidence="3">
    <location>
        <begin position="120"/>
        <end position="217"/>
    </location>
</feature>
<feature type="domain" description="Peptidoglycan binding-like" evidence="2">
    <location>
        <begin position="41"/>
        <end position="96"/>
    </location>
</feature>
<evidence type="ECO:0000259" key="3">
    <source>
        <dbReference type="Pfam" id="PF07486"/>
    </source>
</evidence>
<dbReference type="InterPro" id="IPR042047">
    <property type="entry name" value="SleB_dom1"/>
</dbReference>
<dbReference type="Gene3D" id="6.20.240.60">
    <property type="match status" value="1"/>
</dbReference>
<dbReference type="InterPro" id="IPR011105">
    <property type="entry name" value="Cell_wall_hydrolase_SleB"/>
</dbReference>
<keyword evidence="1" id="KW-0732">Signal</keyword>